<gene>
    <name evidence="1" type="ORF">HAZT_HAZT011738</name>
</gene>
<dbReference type="Gene3D" id="3.30.559.10">
    <property type="entry name" value="Chloramphenicol acetyltransferase-like domain"/>
    <property type="match status" value="1"/>
</dbReference>
<evidence type="ECO:0008006" key="2">
    <source>
        <dbReference type="Google" id="ProtNLM"/>
    </source>
</evidence>
<protein>
    <recommendedName>
        <fullName evidence="2">Condensation domain-containing protein</fullName>
    </recommendedName>
</protein>
<reference evidence="1" key="3">
    <citation type="submission" date="2019-06" db="EMBL/GenBank/DDBJ databases">
        <authorList>
            <person name="Poynton C."/>
            <person name="Hasenbein S."/>
            <person name="Benoit J.B."/>
            <person name="Sepulveda M.S."/>
            <person name="Poelchau M.F."/>
            <person name="Murali S.C."/>
            <person name="Chen S."/>
            <person name="Glastad K.M."/>
            <person name="Werren J.H."/>
            <person name="Vineis J.H."/>
            <person name="Bowen J.L."/>
            <person name="Friedrich M."/>
            <person name="Jones J."/>
            <person name="Robertson H.M."/>
            <person name="Feyereisen R."/>
            <person name="Mechler-Hickson A."/>
            <person name="Mathers N."/>
            <person name="Lee C.E."/>
            <person name="Colbourne J.K."/>
            <person name="Biales A."/>
            <person name="Johnston J.S."/>
            <person name="Wellborn G.A."/>
            <person name="Rosendale A.J."/>
            <person name="Cridge A.G."/>
            <person name="Munoz-Torres M.C."/>
            <person name="Bain P.A."/>
            <person name="Manny A.R."/>
            <person name="Major K.M."/>
            <person name="Lambert F.N."/>
            <person name="Vulpe C.D."/>
            <person name="Tuck P."/>
            <person name="Blalock B.J."/>
            <person name="Lin Y.-Y."/>
            <person name="Smith M.E."/>
            <person name="Ochoa-Acuna H."/>
            <person name="Chen M.-J.M."/>
            <person name="Childers C.P."/>
            <person name="Qu J."/>
            <person name="Dugan S."/>
            <person name="Lee S.L."/>
            <person name="Chao H."/>
            <person name="Dinh H."/>
            <person name="Han Y."/>
            <person name="Doddapaneni H."/>
            <person name="Worley K.C."/>
            <person name="Muzny D.M."/>
            <person name="Gibbs R.A."/>
            <person name="Richards S."/>
        </authorList>
    </citation>
    <scope>NUCLEOTIDE SEQUENCE</scope>
    <source>
        <strain evidence="1">HAZT.00-mixed</strain>
        <tissue evidence="1">Whole organism</tissue>
    </source>
</reference>
<dbReference type="EMBL" id="JQDR03011415">
    <property type="protein sequence ID" value="KAA0192801.1"/>
    <property type="molecule type" value="Genomic_DNA"/>
</dbReference>
<proteinExistence type="predicted"/>
<reference evidence="1" key="2">
    <citation type="journal article" date="2018" name="Environ. Sci. Technol.">
        <title>The Toxicogenome of Hyalella azteca: A Model for Sediment Ecotoxicology and Evolutionary Toxicology.</title>
        <authorList>
            <person name="Poynton H.C."/>
            <person name="Hasenbein S."/>
            <person name="Benoit J.B."/>
            <person name="Sepulveda M.S."/>
            <person name="Poelchau M.F."/>
            <person name="Hughes D.S.T."/>
            <person name="Murali S.C."/>
            <person name="Chen S."/>
            <person name="Glastad K.M."/>
            <person name="Goodisman M.A.D."/>
            <person name="Werren J.H."/>
            <person name="Vineis J.H."/>
            <person name="Bowen J.L."/>
            <person name="Friedrich M."/>
            <person name="Jones J."/>
            <person name="Robertson H.M."/>
            <person name="Feyereisen R."/>
            <person name="Mechler-Hickson A."/>
            <person name="Mathers N."/>
            <person name="Lee C.E."/>
            <person name="Colbourne J.K."/>
            <person name="Biales A."/>
            <person name="Johnston J.S."/>
            <person name="Wellborn G.A."/>
            <person name="Rosendale A.J."/>
            <person name="Cridge A.G."/>
            <person name="Munoz-Torres M.C."/>
            <person name="Bain P.A."/>
            <person name="Manny A.R."/>
            <person name="Major K.M."/>
            <person name="Lambert F.N."/>
            <person name="Vulpe C.D."/>
            <person name="Tuck P."/>
            <person name="Blalock B.J."/>
            <person name="Lin Y.Y."/>
            <person name="Smith M.E."/>
            <person name="Ochoa-Acuna H."/>
            <person name="Chen M.M."/>
            <person name="Childers C.P."/>
            <person name="Qu J."/>
            <person name="Dugan S."/>
            <person name="Lee S.L."/>
            <person name="Chao H."/>
            <person name="Dinh H."/>
            <person name="Han Y."/>
            <person name="Doddapaneni H."/>
            <person name="Worley K.C."/>
            <person name="Muzny D.M."/>
            <person name="Gibbs R.A."/>
            <person name="Richards S."/>
        </authorList>
    </citation>
    <scope>NUCLEOTIDE SEQUENCE</scope>
    <source>
        <strain evidence="1">HAZT.00-mixed</strain>
        <tissue evidence="1">Whole organism</tissue>
    </source>
</reference>
<dbReference type="SUPFAM" id="SSF52777">
    <property type="entry name" value="CoA-dependent acyltransferases"/>
    <property type="match status" value="1"/>
</dbReference>
<dbReference type="InterPro" id="IPR023213">
    <property type="entry name" value="CAT-like_dom_sf"/>
</dbReference>
<accession>A0A6A0GYL0</accession>
<dbReference type="AlphaFoldDB" id="A0A6A0GYL0"/>
<organism evidence="1">
    <name type="scientific">Hyalella azteca</name>
    <name type="common">Amphipod</name>
    <dbReference type="NCBI Taxonomy" id="294128"/>
    <lineage>
        <taxon>Eukaryota</taxon>
        <taxon>Metazoa</taxon>
        <taxon>Ecdysozoa</taxon>
        <taxon>Arthropoda</taxon>
        <taxon>Crustacea</taxon>
        <taxon>Multicrustacea</taxon>
        <taxon>Malacostraca</taxon>
        <taxon>Eumalacostraca</taxon>
        <taxon>Peracarida</taxon>
        <taxon>Amphipoda</taxon>
        <taxon>Senticaudata</taxon>
        <taxon>Talitrida</taxon>
        <taxon>Talitroidea</taxon>
        <taxon>Hyalellidae</taxon>
        <taxon>Hyalella</taxon>
    </lineage>
</organism>
<name>A0A6A0GYL0_HYAAZ</name>
<evidence type="ECO:0000313" key="1">
    <source>
        <dbReference type="EMBL" id="KAA0192801.1"/>
    </source>
</evidence>
<sequence>MYCFVTLMGLYGGWYRPLGELENHSAYLYDNHNYGISYVVRIATSRPTNEDDVRRVFTLLLRKTINLRMVPAERDGQLWLKEMKHHQDIDLQTLLDVDVKTVFEEMAGYKYNMNDGPVWAVRFLPQSPKHDDYIRLTTMENADNKVITLPHVCHFVLSFHHSIADGYTCVRIIRHVLVLLNDVIEGNPIDESQQYAQILDITKQNVIFEEIERAFSENPDLLKARSKRVCCAVCISDSQSVVFIHGLLKVEIGNGDCHTCEEGIFSVSFSHVDGSKASFVESKAETKRESVFKEKLERVFDVAHKDAPLIMKIEEYIAFLVAQRQSGRPGYMGGIDAELA</sequence>
<dbReference type="Proteomes" id="UP000711488">
    <property type="component" value="Unassembled WGS sequence"/>
</dbReference>
<reference evidence="1" key="1">
    <citation type="submission" date="2014-08" db="EMBL/GenBank/DDBJ databases">
        <authorList>
            <person name="Murali S."/>
            <person name="Richards S."/>
            <person name="Bandaranaike D."/>
            <person name="Bellair M."/>
            <person name="Blankenburg K."/>
            <person name="Chao H."/>
            <person name="Dinh H."/>
            <person name="Doddapaneni H."/>
            <person name="Dugan-Rocha S."/>
            <person name="Elkadiri S."/>
            <person name="Gnanaolivu R."/>
            <person name="Hughes D."/>
            <person name="Lee S."/>
            <person name="Li M."/>
            <person name="Ming W."/>
            <person name="Munidasa M."/>
            <person name="Muniz J."/>
            <person name="Nguyen L."/>
            <person name="Osuji N."/>
            <person name="Pu L.-L."/>
            <person name="Puazo M."/>
            <person name="Skinner E."/>
            <person name="Qu C."/>
            <person name="Quiroz J."/>
            <person name="Raj R."/>
            <person name="Weissenberger G."/>
            <person name="Xin Y."/>
            <person name="Zou X."/>
            <person name="Han Y."/>
            <person name="Worley K."/>
            <person name="Muzny D."/>
            <person name="Gibbs R."/>
        </authorList>
    </citation>
    <scope>NUCLEOTIDE SEQUENCE</scope>
    <source>
        <strain evidence="1">HAZT.00-mixed</strain>
        <tissue evidence="1">Whole organism</tissue>
    </source>
</reference>
<comment type="caution">
    <text evidence="1">The sequence shown here is derived from an EMBL/GenBank/DDBJ whole genome shotgun (WGS) entry which is preliminary data.</text>
</comment>